<protein>
    <submittedName>
        <fullName evidence="1">Uncharacterized protein GlcG (DUF336 family)</fullName>
    </submittedName>
</protein>
<dbReference type="Proteomes" id="UP000547011">
    <property type="component" value="Unassembled WGS sequence"/>
</dbReference>
<dbReference type="RefSeq" id="WP_183312755.1">
    <property type="nucleotide sequence ID" value="NZ_JACIEW010000015.1"/>
</dbReference>
<dbReference type="PANTHER" id="PTHR34309:SF1">
    <property type="entry name" value="PROTEIN GLCG"/>
    <property type="match status" value="1"/>
</dbReference>
<comment type="caution">
    <text evidence="1">The sequence shown here is derived from an EMBL/GenBank/DDBJ whole genome shotgun (WGS) entry which is preliminary data.</text>
</comment>
<sequence>MLNIRRLSLDEAKILIDGATKKSQEMNIPMCIAVTDESGNLVTFDRMDGAKITSISIAIDKAFTAAGARNGTHVYNQLCQPGQPTFGIHITNGGHFCVIGGGLPITVDGHIVGGIGVSAGTAIQDQEVAEAAVEYFMGQTGYEASA</sequence>
<dbReference type="InterPro" id="IPR052517">
    <property type="entry name" value="GlcG_carb_metab_protein"/>
</dbReference>
<dbReference type="AlphaFoldDB" id="A0A7W6IRZ5"/>
<dbReference type="EMBL" id="JACIEW010000015">
    <property type="protein sequence ID" value="MBB4054010.1"/>
    <property type="molecule type" value="Genomic_DNA"/>
</dbReference>
<reference evidence="1 2" key="1">
    <citation type="submission" date="2020-08" db="EMBL/GenBank/DDBJ databases">
        <title>Genomic Encyclopedia of Type Strains, Phase IV (KMG-IV): sequencing the most valuable type-strain genomes for metagenomic binning, comparative biology and taxonomic classification.</title>
        <authorList>
            <person name="Goeker M."/>
        </authorList>
    </citation>
    <scope>NUCLEOTIDE SEQUENCE [LARGE SCALE GENOMIC DNA]</scope>
    <source>
        <strain evidence="1 2">DSM 23447</strain>
    </source>
</reference>
<dbReference type="Gene3D" id="3.30.450.150">
    <property type="entry name" value="Haem-degrading domain"/>
    <property type="match status" value="1"/>
</dbReference>
<organism evidence="1 2">
    <name type="scientific">Devosia subaequoris</name>
    <dbReference type="NCBI Taxonomy" id="395930"/>
    <lineage>
        <taxon>Bacteria</taxon>
        <taxon>Pseudomonadati</taxon>
        <taxon>Pseudomonadota</taxon>
        <taxon>Alphaproteobacteria</taxon>
        <taxon>Hyphomicrobiales</taxon>
        <taxon>Devosiaceae</taxon>
        <taxon>Devosia</taxon>
    </lineage>
</organism>
<dbReference type="InterPro" id="IPR038084">
    <property type="entry name" value="PduO/GlcC-like_sf"/>
</dbReference>
<dbReference type="PANTHER" id="PTHR34309">
    <property type="entry name" value="SLR1406 PROTEIN"/>
    <property type="match status" value="1"/>
</dbReference>
<dbReference type="SUPFAM" id="SSF143744">
    <property type="entry name" value="GlcG-like"/>
    <property type="match status" value="1"/>
</dbReference>
<evidence type="ECO:0000313" key="1">
    <source>
        <dbReference type="EMBL" id="MBB4054010.1"/>
    </source>
</evidence>
<evidence type="ECO:0000313" key="2">
    <source>
        <dbReference type="Proteomes" id="UP000547011"/>
    </source>
</evidence>
<gene>
    <name evidence="1" type="ORF">GGR20_003682</name>
</gene>
<keyword evidence="2" id="KW-1185">Reference proteome</keyword>
<dbReference type="Pfam" id="PF03928">
    <property type="entry name" value="HbpS-like"/>
    <property type="match status" value="1"/>
</dbReference>
<name>A0A7W6IRZ5_9HYPH</name>
<accession>A0A7W6IRZ5</accession>
<proteinExistence type="predicted"/>
<dbReference type="InterPro" id="IPR005624">
    <property type="entry name" value="PduO/GlcC-like"/>
</dbReference>